<gene>
    <name evidence="3" type="ORF">SAMN02745165_03636</name>
</gene>
<feature type="domain" description="Fe/B12 periplasmic-binding" evidence="2">
    <location>
        <begin position="22"/>
        <end position="260"/>
    </location>
</feature>
<dbReference type="InterPro" id="IPR050902">
    <property type="entry name" value="ABC_Transporter_SBP"/>
</dbReference>
<evidence type="ECO:0000256" key="1">
    <source>
        <dbReference type="SAM" id="SignalP"/>
    </source>
</evidence>
<dbReference type="RefSeq" id="WP_072910140.1">
    <property type="nucleotide sequence ID" value="NZ_FQZT01000029.1"/>
</dbReference>
<feature type="signal peptide" evidence="1">
    <location>
        <begin position="1"/>
        <end position="19"/>
    </location>
</feature>
<protein>
    <submittedName>
        <fullName evidence="3">Iron complex transport system substrate-binding protein</fullName>
    </submittedName>
</protein>
<keyword evidence="1" id="KW-0732">Signal</keyword>
<dbReference type="PROSITE" id="PS50983">
    <property type="entry name" value="FE_B12_PBP"/>
    <property type="match status" value="1"/>
</dbReference>
<name>A0A1M6NKN7_MALRU</name>
<evidence type="ECO:0000259" key="2">
    <source>
        <dbReference type="PROSITE" id="PS50983"/>
    </source>
</evidence>
<proteinExistence type="predicted"/>
<reference evidence="3 4" key="1">
    <citation type="submission" date="2016-11" db="EMBL/GenBank/DDBJ databases">
        <authorList>
            <person name="Jaros S."/>
            <person name="Januszkiewicz K."/>
            <person name="Wedrychowicz H."/>
        </authorList>
    </citation>
    <scope>NUCLEOTIDE SEQUENCE [LARGE SCALE GENOMIC DNA]</scope>
    <source>
        <strain evidence="3 4">DSM 5091</strain>
    </source>
</reference>
<dbReference type="EMBL" id="FQZT01000029">
    <property type="protein sequence ID" value="SHJ96315.1"/>
    <property type="molecule type" value="Genomic_DNA"/>
</dbReference>
<keyword evidence="4" id="KW-1185">Reference proteome</keyword>
<dbReference type="PANTHER" id="PTHR30535:SF34">
    <property type="entry name" value="MOLYBDATE-BINDING PROTEIN MOLA"/>
    <property type="match status" value="1"/>
</dbReference>
<evidence type="ECO:0000313" key="3">
    <source>
        <dbReference type="EMBL" id="SHJ96315.1"/>
    </source>
</evidence>
<dbReference type="Gene3D" id="3.40.50.1980">
    <property type="entry name" value="Nitrogenase molybdenum iron protein domain"/>
    <property type="match status" value="2"/>
</dbReference>
<accession>A0A1M6NKN7</accession>
<dbReference type="InterPro" id="IPR002491">
    <property type="entry name" value="ABC_transptr_periplasmic_BD"/>
</dbReference>
<dbReference type="AlphaFoldDB" id="A0A1M6NKN7"/>
<dbReference type="OrthoDB" id="9787772at2"/>
<sequence>MSKLLAALLLLLFSTSSFAAQRIVILAPAAADIIEKLDASEMVVGKTRNVEEFPQAQKVGSHIRPNLELITALDPDLLIISSNKFFSQEMAKKIDAELFYYTPETLEEILQQTSQLAQLIDRKDQALKLIGAQWQKLKRLEPIKNKPKVIYEITEVPLTVAGSKNIIADIIKAAGGIFINTGHRKMLRFNPEAILAQKPNLYIWQVGPMNQAPSPPAERGQYRLLQADYLQVDQLQFSRANTRSFDNVLELNTYFHERQN</sequence>
<organism evidence="3 4">
    <name type="scientific">Malonomonas rubra DSM 5091</name>
    <dbReference type="NCBI Taxonomy" id="1122189"/>
    <lineage>
        <taxon>Bacteria</taxon>
        <taxon>Pseudomonadati</taxon>
        <taxon>Thermodesulfobacteriota</taxon>
        <taxon>Desulfuromonadia</taxon>
        <taxon>Desulfuromonadales</taxon>
        <taxon>Geopsychrobacteraceae</taxon>
        <taxon>Malonomonas</taxon>
    </lineage>
</organism>
<dbReference type="STRING" id="1122189.SAMN02745165_03636"/>
<dbReference type="GO" id="GO:0071281">
    <property type="term" value="P:cellular response to iron ion"/>
    <property type="evidence" value="ECO:0007669"/>
    <property type="project" value="TreeGrafter"/>
</dbReference>
<dbReference type="SUPFAM" id="SSF53807">
    <property type="entry name" value="Helical backbone' metal receptor"/>
    <property type="match status" value="1"/>
</dbReference>
<dbReference type="Pfam" id="PF01497">
    <property type="entry name" value="Peripla_BP_2"/>
    <property type="match status" value="1"/>
</dbReference>
<feature type="chain" id="PRO_5012590407" evidence="1">
    <location>
        <begin position="20"/>
        <end position="260"/>
    </location>
</feature>
<dbReference type="Proteomes" id="UP000184171">
    <property type="component" value="Unassembled WGS sequence"/>
</dbReference>
<dbReference type="PANTHER" id="PTHR30535">
    <property type="entry name" value="VITAMIN B12-BINDING PROTEIN"/>
    <property type="match status" value="1"/>
</dbReference>
<evidence type="ECO:0000313" key="4">
    <source>
        <dbReference type="Proteomes" id="UP000184171"/>
    </source>
</evidence>